<dbReference type="GO" id="GO:0016491">
    <property type="term" value="F:oxidoreductase activity"/>
    <property type="evidence" value="ECO:0007669"/>
    <property type="project" value="UniProtKB-KW"/>
</dbReference>
<evidence type="ECO:0000256" key="4">
    <source>
        <dbReference type="ARBA" id="ARBA00023004"/>
    </source>
</evidence>
<evidence type="ECO:0000256" key="5">
    <source>
        <dbReference type="ARBA" id="ARBA00023014"/>
    </source>
</evidence>
<keyword evidence="2" id="KW-0479">Metal-binding</keyword>
<organism evidence="8 9">
    <name type="scientific">Pedobacter hiemivivus</name>
    <dbReference type="NCBI Taxonomy" id="2530454"/>
    <lineage>
        <taxon>Bacteria</taxon>
        <taxon>Pseudomonadati</taxon>
        <taxon>Bacteroidota</taxon>
        <taxon>Sphingobacteriia</taxon>
        <taxon>Sphingobacteriales</taxon>
        <taxon>Sphingobacteriaceae</taxon>
        <taxon>Pedobacter</taxon>
    </lineage>
</organism>
<keyword evidence="5" id="KW-0411">Iron-sulfur</keyword>
<evidence type="ECO:0000256" key="3">
    <source>
        <dbReference type="ARBA" id="ARBA00023002"/>
    </source>
</evidence>
<comment type="caution">
    <text evidence="8">The sequence shown here is derived from an EMBL/GenBank/DDBJ whole genome shotgun (WGS) entry which is preliminary data.</text>
</comment>
<accession>A0A4U1GGN6</accession>
<dbReference type="AlphaFoldDB" id="A0A4U1GGN6"/>
<dbReference type="PANTHER" id="PTHR43498">
    <property type="entry name" value="FERREDOXIN:COB-COM HETERODISULFIDE REDUCTASE SUBUNIT A"/>
    <property type="match status" value="1"/>
</dbReference>
<dbReference type="GO" id="GO:0046872">
    <property type="term" value="F:metal ion binding"/>
    <property type="evidence" value="ECO:0007669"/>
    <property type="project" value="UniProtKB-KW"/>
</dbReference>
<dbReference type="InterPro" id="IPR033803">
    <property type="entry name" value="CBD-like_Golvesin-Xly"/>
</dbReference>
<proteinExistence type="predicted"/>
<evidence type="ECO:0000313" key="9">
    <source>
        <dbReference type="Proteomes" id="UP000309594"/>
    </source>
</evidence>
<dbReference type="InterPro" id="IPR039650">
    <property type="entry name" value="HdrA-like"/>
</dbReference>
<evidence type="ECO:0000313" key="8">
    <source>
        <dbReference type="EMBL" id="TKC62033.1"/>
    </source>
</evidence>
<reference evidence="8 9" key="1">
    <citation type="submission" date="2019-04" db="EMBL/GenBank/DDBJ databases">
        <title>Pedobacter sp. RP-1-16 sp. nov., isolated from Arctic soil.</title>
        <authorList>
            <person name="Dahal R.H."/>
            <person name="Kim D.-U."/>
        </authorList>
    </citation>
    <scope>NUCLEOTIDE SEQUENCE [LARGE SCALE GENOMIC DNA]</scope>
    <source>
        <strain evidence="8 9">RP-1-16</strain>
    </source>
</reference>
<sequence>MKKIIFSCMFMVLLAINDLSAQIKKYDLVVYGGTASGVMAGYAAAKEGLKVAILTQNKHVGGLTTSGLGNVDKGMDQTIGGYTLDFFKRVGKKYGSDKPAYSLTPLVAEQTFLEMIKESGAEVFYDARLVEKTGVVLKGKKIEKLMLENGQVFSAKVFVDATYEGDLMAWAKVPYIVGRESKAKYNEPQAGRGLRGYKPIKLNSADLNDIKKIAKEFPLDYIFAAVIPQGEGDNKTQAYTFRLTLTAKEGNKVPFKKPSSYNPLRYKSLLKKILREKIVSFDKVCTIYPLPDEKTDINHLDLDNASHQYPDGSYLQRDYIWQYHKDYTEGYLYFVANDPEVPEALRKDAQRYGLAKDEFVDNENWPYLLYTREGRRMLGPYVMVQQDAWENAKKDDVIGMGSYFLDSHEVQKTVTPDNYLISEGGMFYTSYKPYQIPYRSLTSKIEDCENLYVTICMSASHVIYGSLRMEPVFMINGHAAGVAAALAVKNNVPVQKINVKQLQSKLVEQKQIFDVPLNPDTYILKDRFTGLIVDDFEAEKIGKWTWARNQRLVPFMLGGFQLAEQSLTETAAHLYQTTLPKTGSYEVFTMYVPSKDRAKKAKIILGTEEGDKVVYVDMTKKPADGYWESLGVFNFKQGTSYRFKISNEGEGGLVVADALRFVMK</sequence>
<keyword evidence="1" id="KW-0004">4Fe-4S</keyword>
<keyword evidence="3" id="KW-0560">Oxidoreductase</keyword>
<protein>
    <submittedName>
        <fullName evidence="8">FAD-dependent oxidoreductase</fullName>
    </submittedName>
</protein>
<evidence type="ECO:0000256" key="6">
    <source>
        <dbReference type="SAM" id="SignalP"/>
    </source>
</evidence>
<dbReference type="Gene3D" id="3.50.50.60">
    <property type="entry name" value="FAD/NAD(P)-binding domain"/>
    <property type="match status" value="1"/>
</dbReference>
<name>A0A4U1GGN6_9SPHI</name>
<dbReference type="InterPro" id="IPR036188">
    <property type="entry name" value="FAD/NAD-bd_sf"/>
</dbReference>
<feature type="signal peptide" evidence="6">
    <location>
        <begin position="1"/>
        <end position="21"/>
    </location>
</feature>
<dbReference type="EMBL" id="SWDX01000003">
    <property type="protein sequence ID" value="TKC62033.1"/>
    <property type="molecule type" value="Genomic_DNA"/>
</dbReference>
<dbReference type="RefSeq" id="WP_136879702.1">
    <property type="nucleotide sequence ID" value="NZ_SWDX01000003.1"/>
</dbReference>
<dbReference type="Pfam" id="PF25275">
    <property type="entry name" value="Golvesin_C"/>
    <property type="match status" value="1"/>
</dbReference>
<keyword evidence="6" id="KW-0732">Signal</keyword>
<dbReference type="GO" id="GO:0051539">
    <property type="term" value="F:4 iron, 4 sulfur cluster binding"/>
    <property type="evidence" value="ECO:0007669"/>
    <property type="project" value="UniProtKB-KW"/>
</dbReference>
<feature type="domain" description="Golvesin/Xly CBD-like" evidence="7">
    <location>
        <begin position="554"/>
        <end position="662"/>
    </location>
</feature>
<evidence type="ECO:0000256" key="2">
    <source>
        <dbReference type="ARBA" id="ARBA00022723"/>
    </source>
</evidence>
<dbReference type="Pfam" id="PF12831">
    <property type="entry name" value="FAD_oxidored"/>
    <property type="match status" value="1"/>
</dbReference>
<dbReference type="SUPFAM" id="SSF51905">
    <property type="entry name" value="FAD/NAD(P)-binding domain"/>
    <property type="match status" value="1"/>
</dbReference>
<evidence type="ECO:0000259" key="7">
    <source>
        <dbReference type="Pfam" id="PF25275"/>
    </source>
</evidence>
<feature type="chain" id="PRO_5020827497" evidence="6">
    <location>
        <begin position="22"/>
        <end position="664"/>
    </location>
</feature>
<gene>
    <name evidence="8" type="ORF">FBD94_07295</name>
</gene>
<keyword evidence="4" id="KW-0408">Iron</keyword>
<dbReference type="Proteomes" id="UP000309594">
    <property type="component" value="Unassembled WGS sequence"/>
</dbReference>
<evidence type="ECO:0000256" key="1">
    <source>
        <dbReference type="ARBA" id="ARBA00022485"/>
    </source>
</evidence>
<dbReference type="PANTHER" id="PTHR43498:SF1">
    <property type="entry name" value="COB--COM HETERODISULFIDE REDUCTASE IRON-SULFUR SUBUNIT A"/>
    <property type="match status" value="1"/>
</dbReference>